<gene>
    <name evidence="2" type="ORF">I6N95_17335</name>
</gene>
<keyword evidence="1" id="KW-1133">Transmembrane helix</keyword>
<dbReference type="RefSeq" id="WP_209530309.1">
    <property type="nucleotide sequence ID" value="NZ_JAEEGA010000012.1"/>
</dbReference>
<dbReference type="AlphaFoldDB" id="A0A940P6Y6"/>
<evidence type="ECO:0000313" key="2">
    <source>
        <dbReference type="EMBL" id="MBP1042784.1"/>
    </source>
</evidence>
<accession>A0A940P6Y6</accession>
<dbReference type="Proteomes" id="UP000674938">
    <property type="component" value="Unassembled WGS sequence"/>
</dbReference>
<keyword evidence="3" id="KW-1185">Reference proteome</keyword>
<organism evidence="2 3">
    <name type="scientific">Vagococcus allomyrinae</name>
    <dbReference type="NCBI Taxonomy" id="2794353"/>
    <lineage>
        <taxon>Bacteria</taxon>
        <taxon>Bacillati</taxon>
        <taxon>Bacillota</taxon>
        <taxon>Bacilli</taxon>
        <taxon>Lactobacillales</taxon>
        <taxon>Enterococcaceae</taxon>
        <taxon>Vagococcus</taxon>
    </lineage>
</organism>
<keyword evidence="1" id="KW-0472">Membrane</keyword>
<feature type="transmembrane region" description="Helical" evidence="1">
    <location>
        <begin position="12"/>
        <end position="34"/>
    </location>
</feature>
<evidence type="ECO:0000256" key="1">
    <source>
        <dbReference type="SAM" id="Phobius"/>
    </source>
</evidence>
<reference evidence="2" key="1">
    <citation type="submission" date="2020-12" db="EMBL/GenBank/DDBJ databases">
        <title>Vagococcus allomyrinae sp. nov. and Enterococcus lavae sp. nov., isolated from the larvae of Allomyrina dichotoma.</title>
        <authorList>
            <person name="Lee S.D."/>
        </authorList>
    </citation>
    <scope>NUCLEOTIDE SEQUENCE</scope>
    <source>
        <strain evidence="2">BWB3-3</strain>
    </source>
</reference>
<keyword evidence="1" id="KW-0812">Transmembrane</keyword>
<proteinExistence type="predicted"/>
<dbReference type="EMBL" id="JAEEGA010000012">
    <property type="protein sequence ID" value="MBP1042784.1"/>
    <property type="molecule type" value="Genomic_DNA"/>
</dbReference>
<protein>
    <submittedName>
        <fullName evidence="2">Uncharacterized protein</fullName>
    </submittedName>
</protein>
<evidence type="ECO:0000313" key="3">
    <source>
        <dbReference type="Proteomes" id="UP000674938"/>
    </source>
</evidence>
<sequence>MRNRKKHKKPPYLMLLVMMLGLCLLIGGIVVYAAGMIREEKNNLFQIGNLESKIDEVFDEPETVQPNQMIKKEVTFTNTGTLTQFIRVMVQPSIKVNVAGETVERVLPSRVGQEIILEPSSYWKLGEDGYFYYLNALASQEKTEMLFSEVGLAATLPKEYQNGKFSLLLKVESVSNGALGYRAVWWSGKVPENGELHEIDLTLATKIDND</sequence>
<name>A0A940P6Y6_9ENTE</name>
<comment type="caution">
    <text evidence="2">The sequence shown here is derived from an EMBL/GenBank/DDBJ whole genome shotgun (WGS) entry which is preliminary data.</text>
</comment>